<evidence type="ECO:0000259" key="12">
    <source>
        <dbReference type="SMART" id="SM00985"/>
    </source>
</evidence>
<evidence type="ECO:0000256" key="5">
    <source>
        <dbReference type="ARBA" id="ARBA00012990"/>
    </source>
</evidence>
<dbReference type="InterPro" id="IPR000594">
    <property type="entry name" value="ThiF_NAD_FAD-bd"/>
</dbReference>
<evidence type="ECO:0000256" key="3">
    <source>
        <dbReference type="ARBA" id="ARBA00005673"/>
    </source>
</evidence>
<gene>
    <name evidence="13" type="ORF">ASTO00021_LOCUS12085</name>
</gene>
<dbReference type="EMBL" id="HBIN01015925">
    <property type="protein sequence ID" value="CAE0441968.1"/>
    <property type="molecule type" value="Transcribed_RNA"/>
</dbReference>
<dbReference type="InterPro" id="IPR042449">
    <property type="entry name" value="Ub-E1_IAD_1"/>
</dbReference>
<keyword evidence="7 11" id="KW-0547">Nucleotide-binding</keyword>
<dbReference type="Gene3D" id="1.10.10.2660">
    <property type="entry name" value="Ubiquitin-activating enzyme E1, SCCH domain"/>
    <property type="match status" value="1"/>
</dbReference>
<dbReference type="InterPro" id="IPR032420">
    <property type="entry name" value="E1_4HB"/>
</dbReference>
<dbReference type="NCBIfam" id="TIGR01408">
    <property type="entry name" value="Ube1"/>
    <property type="match status" value="1"/>
</dbReference>
<dbReference type="InterPro" id="IPR035985">
    <property type="entry name" value="Ubiquitin-activating_enz"/>
</dbReference>
<dbReference type="SMART" id="SM00985">
    <property type="entry name" value="UBA_e1_C"/>
    <property type="match status" value="1"/>
</dbReference>
<dbReference type="Pfam" id="PF09358">
    <property type="entry name" value="E1_UFD"/>
    <property type="match status" value="1"/>
</dbReference>
<sequence>MEVDEQGGGDQAAEIDEGLYSRQLYVMGHEAQRRVGSAKVLISGLNGLGVEIAKNVILAGLKHVVLHDDTPTHISDLGSQFYLMEQDVGKPRAEACLNKLKELNEYVDVTHKAGSILDQAFITSFDVVVMVDASLETRVQVNDICHAANVRFISCQVAGLFAHAFCDFGQDFVVADTNGEQAISRLVTSITQEKEGLVTVHDETRHGLEDGDFVTFSEVKGMTELNGCEPMKVKVKGPFAFTIEDTSKFGPYEIGGYVHQVKQPKTLNFDSLSASIKQPGEFLLTDFAKIGRSELLHFGFQAVDAYRKRHGMRFPTPGKVENLQEVVDIVKELSEAAAENQDQLTLGDLSEEQQKVIKALASGSSAILSPMCAFLGGVVGQEVLKAASGKFMPLKQWVYFDAIECLPDNLPSEDMCKPLNSRDDAQIAVFGAEFVKQLKMLKMFLVGAGAIGCEMLKNWALMGCSTEGDGMIHVTDMDSIEKSNLNRQFLFRPSDVGQPKSTAAGKAVQAMNPSLKITTYEDKVAPETEGTFNDDFMGSLDLICTALDNVEARLYVDGRCLQYGIPMLESGTLGTKGNTQVVVPHLTENYGASRDPPEKSIPICTLKNFPSQIEHTLQWARDWFEGTFSQDAVNVNQYLSQSDFLKKLDSTPNTKVSMLERLHASLVQDRPVKFEECIVWARHQFEEKYANQIKQLLHNFPPGMLTSTGQPFWSGTKRQPTPLEFDMDDSEHMNFIISAANLRAFNYRLKGERDVALFRAVLANIVVPDFVPSSSVKIAENDSELKDQENHSDMMDIDTQAEKVISELPEPSSLAGYRLQEAEFEKDDDSNFHMDFITAASNLRARNYSIQEADKHKAKLIAGKIIPAIATTTALVTGLVCLELYKLVGGKKEVESYKNGFINLALPFFAFSEPIKVPKIKAGDWEWSIWDKIEVDGRKKSWTLEEFMKHIQETHKVEVNMLSYGVSILHSFFSPAAKRKERMGMTMTDLVEHVTKKPIPETQKTLQFEVCCVDENDEDVELPTVSYRIK</sequence>
<evidence type="ECO:0000256" key="4">
    <source>
        <dbReference type="ARBA" id="ARBA00011245"/>
    </source>
</evidence>
<dbReference type="Gene3D" id="3.40.50.720">
    <property type="entry name" value="NAD(P)-binding Rossmann-like Domain"/>
    <property type="match status" value="1"/>
</dbReference>
<evidence type="ECO:0000256" key="10">
    <source>
        <dbReference type="PROSITE-ProRule" id="PRU10132"/>
    </source>
</evidence>
<keyword evidence="9 11" id="KW-0067">ATP-binding</keyword>
<dbReference type="PRINTS" id="PR01849">
    <property type="entry name" value="UBIQUITINACT"/>
</dbReference>
<dbReference type="InterPro" id="IPR033127">
    <property type="entry name" value="UBQ-activ_enz_E1_Cys_AS"/>
</dbReference>
<dbReference type="InterPro" id="IPR032418">
    <property type="entry name" value="E1_FCCH"/>
</dbReference>
<dbReference type="GO" id="GO:0004839">
    <property type="term" value="F:ubiquitin activating enzyme activity"/>
    <property type="evidence" value="ECO:0007669"/>
    <property type="project" value="UniProtKB-EC"/>
</dbReference>
<dbReference type="PANTHER" id="PTHR10953:SF4">
    <property type="entry name" value="UBIQUITIN-ACTIVATING ENZYME E1 C-TERMINAL DOMAIN-CONTAINING PROTEIN"/>
    <property type="match status" value="1"/>
</dbReference>
<dbReference type="InterPro" id="IPR018965">
    <property type="entry name" value="Ub-activating_enz_E1_C"/>
</dbReference>
<reference evidence="13" key="1">
    <citation type="submission" date="2021-01" db="EMBL/GenBank/DDBJ databases">
        <authorList>
            <person name="Corre E."/>
            <person name="Pelletier E."/>
            <person name="Niang G."/>
            <person name="Scheremetjew M."/>
            <person name="Finn R."/>
            <person name="Kale V."/>
            <person name="Holt S."/>
            <person name="Cochrane G."/>
            <person name="Meng A."/>
            <person name="Brown T."/>
            <person name="Cohen L."/>
        </authorList>
    </citation>
    <scope>NUCLEOTIDE SEQUENCE</scope>
    <source>
        <strain evidence="13">GSBS06</strain>
    </source>
</reference>
<dbReference type="FunFam" id="1.10.10.2660:FF:000001">
    <property type="entry name" value="Ubiquitin-activating enzyme E1 1"/>
    <property type="match status" value="1"/>
</dbReference>
<dbReference type="GO" id="GO:0006511">
    <property type="term" value="P:ubiquitin-dependent protein catabolic process"/>
    <property type="evidence" value="ECO:0007669"/>
    <property type="project" value="TreeGrafter"/>
</dbReference>
<dbReference type="CDD" id="cd01490">
    <property type="entry name" value="Ube1_repeat2"/>
    <property type="match status" value="1"/>
</dbReference>
<evidence type="ECO:0000256" key="8">
    <source>
        <dbReference type="ARBA" id="ARBA00022786"/>
    </source>
</evidence>
<dbReference type="UniPathway" id="UPA00143"/>
<dbReference type="FunFam" id="3.50.50.80:FF:000002">
    <property type="entry name" value="SUMO-activating enzyme subunit 2"/>
    <property type="match status" value="1"/>
</dbReference>
<dbReference type="Gene3D" id="3.40.50.12550">
    <property type="entry name" value="Ubiquitin-activating enzyme E1, inactive adenylation domain, subdomain 2"/>
    <property type="match status" value="1"/>
</dbReference>
<dbReference type="GO" id="GO:0006974">
    <property type="term" value="P:DNA damage response"/>
    <property type="evidence" value="ECO:0007669"/>
    <property type="project" value="TreeGrafter"/>
</dbReference>
<dbReference type="FunFam" id="3.50.50.80:FF:000001">
    <property type="entry name" value="ubiquitin-like modifier-activating enzyme 1"/>
    <property type="match status" value="1"/>
</dbReference>
<dbReference type="GO" id="GO:0005524">
    <property type="term" value="F:ATP binding"/>
    <property type="evidence" value="ECO:0007669"/>
    <property type="project" value="UniProtKB-KW"/>
</dbReference>
<dbReference type="EC" id="6.2.1.45" evidence="5"/>
<dbReference type="GO" id="GO:0005634">
    <property type="term" value="C:nucleus"/>
    <property type="evidence" value="ECO:0007669"/>
    <property type="project" value="TreeGrafter"/>
</dbReference>
<proteinExistence type="inferred from homology"/>
<dbReference type="InterPro" id="IPR042063">
    <property type="entry name" value="Ubi_acti_E1_SCCH"/>
</dbReference>
<evidence type="ECO:0000256" key="9">
    <source>
        <dbReference type="ARBA" id="ARBA00022840"/>
    </source>
</evidence>
<evidence type="ECO:0000256" key="7">
    <source>
        <dbReference type="ARBA" id="ARBA00022741"/>
    </source>
</evidence>
<dbReference type="FunFam" id="2.40.30.180:FF:000001">
    <property type="entry name" value="ubiquitin-like modifier-activating enzyme 1"/>
    <property type="match status" value="1"/>
</dbReference>
<dbReference type="PROSITE" id="PS00865">
    <property type="entry name" value="UBIQUITIN_ACTIVAT_2"/>
    <property type="match status" value="1"/>
</dbReference>
<dbReference type="InterPro" id="IPR019572">
    <property type="entry name" value="UBA_E1_SCCH"/>
</dbReference>
<dbReference type="GO" id="GO:0005737">
    <property type="term" value="C:cytoplasm"/>
    <property type="evidence" value="ECO:0007669"/>
    <property type="project" value="TreeGrafter"/>
</dbReference>
<accession>A0A7S3UZM0</accession>
<dbReference type="Pfam" id="PF16191">
    <property type="entry name" value="E1_4HB"/>
    <property type="match status" value="1"/>
</dbReference>
<dbReference type="InterPro" id="IPR018075">
    <property type="entry name" value="UBQ-activ_enz_E1"/>
</dbReference>
<dbReference type="CDD" id="cd01491">
    <property type="entry name" value="Ube1_repeat1"/>
    <property type="match status" value="1"/>
</dbReference>
<feature type="active site" description="Glycyl thioester intermediate" evidence="10">
    <location>
        <position position="604"/>
    </location>
</feature>
<evidence type="ECO:0000256" key="1">
    <source>
        <dbReference type="ARBA" id="ARBA00000488"/>
    </source>
</evidence>
<name>A0A7S3UZM0_9STRA</name>
<organism evidence="13">
    <name type="scientific">Aplanochytrium stocchinoi</name>
    <dbReference type="NCBI Taxonomy" id="215587"/>
    <lineage>
        <taxon>Eukaryota</taxon>
        <taxon>Sar</taxon>
        <taxon>Stramenopiles</taxon>
        <taxon>Bigyra</taxon>
        <taxon>Labyrinthulomycetes</taxon>
        <taxon>Thraustochytrida</taxon>
        <taxon>Thraustochytriidae</taxon>
        <taxon>Aplanochytrium</taxon>
    </lineage>
</organism>
<keyword evidence="6 11" id="KW-0436">Ligase</keyword>
<dbReference type="InterPro" id="IPR042302">
    <property type="entry name" value="E1_FCCH_sf"/>
</dbReference>
<comment type="subunit">
    <text evidence="4">Monomer.</text>
</comment>
<dbReference type="Gene3D" id="2.40.30.180">
    <property type="entry name" value="Ubiquitin-activating enzyme E1, FCCH domain"/>
    <property type="match status" value="1"/>
</dbReference>
<comment type="catalytic activity">
    <reaction evidence="1">
        <text>ATP + ubiquitin + [E1 ubiquitin-activating enzyme]-L-cysteine = AMP + diphosphate + S-ubiquitinyl-[E1 ubiquitin-activating enzyme]-L-cysteine.</text>
        <dbReference type="EC" id="6.2.1.45"/>
    </reaction>
</comment>
<dbReference type="Pfam" id="PF16190">
    <property type="entry name" value="E1_FCCH"/>
    <property type="match status" value="1"/>
</dbReference>
<comment type="similarity">
    <text evidence="3 11">Belongs to the ubiquitin-activating E1 family.</text>
</comment>
<dbReference type="Pfam" id="PF00899">
    <property type="entry name" value="ThiF"/>
    <property type="match status" value="1"/>
</dbReference>
<evidence type="ECO:0000313" key="13">
    <source>
        <dbReference type="EMBL" id="CAE0441968.1"/>
    </source>
</evidence>
<dbReference type="Gene3D" id="3.50.50.80">
    <property type="entry name" value="Ubiquitin-activating enzyme E1, inactive adenylation domain, subdomain 1"/>
    <property type="match status" value="1"/>
</dbReference>
<dbReference type="PANTHER" id="PTHR10953">
    <property type="entry name" value="UBIQUITIN-ACTIVATING ENZYME E1"/>
    <property type="match status" value="1"/>
</dbReference>
<dbReference type="Pfam" id="PF10585">
    <property type="entry name" value="UBA_E1_SCCH"/>
    <property type="match status" value="1"/>
</dbReference>
<dbReference type="SUPFAM" id="SSF69572">
    <property type="entry name" value="Activating enzymes of the ubiquitin-like proteins"/>
    <property type="match status" value="2"/>
</dbReference>
<evidence type="ECO:0000256" key="6">
    <source>
        <dbReference type="ARBA" id="ARBA00022598"/>
    </source>
</evidence>
<dbReference type="FunFam" id="3.10.290.60:FF:000001">
    <property type="entry name" value="Ubiquitin-activating enzyme E1 2"/>
    <property type="match status" value="1"/>
</dbReference>
<dbReference type="FunFam" id="3.40.50.720:FF:000015">
    <property type="entry name" value="Ubiquitin-activating enzyme E1 1"/>
    <property type="match status" value="1"/>
</dbReference>
<protein>
    <recommendedName>
        <fullName evidence="5">E1 ubiquitin-activating enzyme</fullName>
        <ecNumber evidence="5">6.2.1.45</ecNumber>
    </recommendedName>
</protein>
<evidence type="ECO:0000256" key="11">
    <source>
        <dbReference type="RuleBase" id="RU000519"/>
    </source>
</evidence>
<comment type="pathway">
    <text evidence="2">Protein modification; protein ubiquitination.</text>
</comment>
<dbReference type="InterPro" id="IPR045886">
    <property type="entry name" value="ThiF/MoeB/HesA"/>
</dbReference>
<keyword evidence="8 11" id="KW-0833">Ubl conjugation pathway</keyword>
<dbReference type="InterPro" id="IPR038252">
    <property type="entry name" value="UBA_E1_C_sf"/>
</dbReference>
<feature type="domain" description="Ubiquitin-activating enzyme E1 C-terminal" evidence="12">
    <location>
        <begin position="897"/>
        <end position="1025"/>
    </location>
</feature>
<dbReference type="Gene3D" id="3.10.290.60">
    <property type="entry name" value="Ubiquitin-activating enzyme E1, UFD domain"/>
    <property type="match status" value="1"/>
</dbReference>
<dbReference type="AlphaFoldDB" id="A0A7S3UZM0"/>
<evidence type="ECO:0000256" key="2">
    <source>
        <dbReference type="ARBA" id="ARBA00004906"/>
    </source>
</evidence>
<dbReference type="InterPro" id="IPR000011">
    <property type="entry name" value="UBQ/SUMO-activ_enz_E1-like"/>
</dbReference>